<keyword evidence="4 7" id="KW-0010">Activator</keyword>
<dbReference type="EMBL" id="CP014501">
    <property type="protein sequence ID" value="ANB12178.1"/>
    <property type="molecule type" value="Genomic_DNA"/>
</dbReference>
<keyword evidence="6 7" id="KW-0539">Nucleus</keyword>
<dbReference type="InterPro" id="IPR011425">
    <property type="entry name" value="Med9"/>
</dbReference>
<name>A0A161HKG5_9ASCO</name>
<keyword evidence="10" id="KW-1185">Reference proteome</keyword>
<sequence>MDSFLSLPGSAAVSRAASPVGSVVGNSASPTPVSEPFVKTEKDPDLSSPVNRSSSTGPGLTGSFSSSVSAGAAAGGPGSEASQEQRQQTAIDSLKQLDPLAMVLNLVEVVQSGKTAPKDVYNAAGPIRLKLSKAKSSLQDLEGLDQTIDERRSTITALEHKIARQTELLRKFQVHMGVDPAPPAPSNGSPTAMEIDS</sequence>
<protein>
    <recommendedName>
        <fullName evidence="7">Mediator of RNA polymerase II transcription subunit 9</fullName>
    </recommendedName>
    <alternativeName>
        <fullName evidence="7">Mediator complex subunit 9</fullName>
    </alternativeName>
</protein>
<evidence type="ECO:0000313" key="9">
    <source>
        <dbReference type="EMBL" id="ANB12178.1"/>
    </source>
</evidence>
<proteinExistence type="inferred from homology"/>
<feature type="compositionally biased region" description="Low complexity" evidence="8">
    <location>
        <begin position="62"/>
        <end position="72"/>
    </location>
</feature>
<evidence type="ECO:0000256" key="8">
    <source>
        <dbReference type="SAM" id="MobiDB-lite"/>
    </source>
</evidence>
<feature type="compositionally biased region" description="Polar residues" evidence="8">
    <location>
        <begin position="48"/>
        <end position="58"/>
    </location>
</feature>
<evidence type="ECO:0000256" key="6">
    <source>
        <dbReference type="ARBA" id="ARBA00023242"/>
    </source>
</evidence>
<dbReference type="GeneID" id="30036261"/>
<dbReference type="OrthoDB" id="4092914at2759"/>
<evidence type="ECO:0000256" key="4">
    <source>
        <dbReference type="ARBA" id="ARBA00023159"/>
    </source>
</evidence>
<dbReference type="GO" id="GO:0016592">
    <property type="term" value="C:mediator complex"/>
    <property type="evidence" value="ECO:0007669"/>
    <property type="project" value="InterPro"/>
</dbReference>
<dbReference type="RefSeq" id="XP_018734655.1">
    <property type="nucleotide sequence ID" value="XM_018881219.1"/>
</dbReference>
<comment type="similarity">
    <text evidence="2 7">Belongs to the Mediator complex subunit 9 family.</text>
</comment>
<evidence type="ECO:0000256" key="7">
    <source>
        <dbReference type="RuleBase" id="RU364145"/>
    </source>
</evidence>
<gene>
    <name evidence="7" type="primary">MED9</name>
    <name evidence="9" type="ORF">AWJ20_416</name>
</gene>
<evidence type="ECO:0000313" key="10">
    <source>
        <dbReference type="Proteomes" id="UP000189580"/>
    </source>
</evidence>
<dbReference type="KEGG" id="slb:AWJ20_416"/>
<feature type="region of interest" description="Disordered" evidence="8">
    <location>
        <begin position="177"/>
        <end position="197"/>
    </location>
</feature>
<dbReference type="Proteomes" id="UP000189580">
    <property type="component" value="Chromosome a"/>
</dbReference>
<accession>A0A161HKG5</accession>
<comment type="function">
    <text evidence="7">Component of the Mediator complex, a coactivator involved in the regulated transcription of nearly all RNA polymerase II-dependent genes. Mediator functions as a bridge to convey information from gene-specific regulatory proteins to the basal RNA polymerase II transcription machinery. Mediator is recruited to promoters by direct interactions with regulatory proteins and serves as a scaffold for the assembly of a functional preinitiation complex with RNA polymerase II and the general transcription factors.</text>
</comment>
<keyword evidence="5 7" id="KW-0804">Transcription</keyword>
<comment type="subunit">
    <text evidence="7">Component of the Mediator complex.</text>
</comment>
<keyword evidence="3 7" id="KW-0805">Transcription regulation</keyword>
<evidence type="ECO:0000256" key="2">
    <source>
        <dbReference type="ARBA" id="ARBA00008089"/>
    </source>
</evidence>
<dbReference type="GO" id="GO:0003712">
    <property type="term" value="F:transcription coregulator activity"/>
    <property type="evidence" value="ECO:0007669"/>
    <property type="project" value="InterPro"/>
</dbReference>
<organism evidence="9 10">
    <name type="scientific">Sugiyamaella lignohabitans</name>
    <dbReference type="NCBI Taxonomy" id="796027"/>
    <lineage>
        <taxon>Eukaryota</taxon>
        <taxon>Fungi</taxon>
        <taxon>Dikarya</taxon>
        <taxon>Ascomycota</taxon>
        <taxon>Saccharomycotina</taxon>
        <taxon>Dipodascomycetes</taxon>
        <taxon>Dipodascales</taxon>
        <taxon>Trichomonascaceae</taxon>
        <taxon>Sugiyamaella</taxon>
    </lineage>
</organism>
<dbReference type="AlphaFoldDB" id="A0A161HKG5"/>
<dbReference type="Pfam" id="PF07544">
    <property type="entry name" value="Med9"/>
    <property type="match status" value="1"/>
</dbReference>
<evidence type="ECO:0000256" key="1">
    <source>
        <dbReference type="ARBA" id="ARBA00004123"/>
    </source>
</evidence>
<evidence type="ECO:0000256" key="3">
    <source>
        <dbReference type="ARBA" id="ARBA00023015"/>
    </source>
</evidence>
<reference evidence="9 10" key="1">
    <citation type="submission" date="2016-02" db="EMBL/GenBank/DDBJ databases">
        <title>Complete genome sequence and transcriptome regulation of the pentose utilising yeast Sugiyamaella lignohabitans.</title>
        <authorList>
            <person name="Bellasio M."/>
            <person name="Peymann A."/>
            <person name="Valli M."/>
            <person name="Sipitzky M."/>
            <person name="Graf A."/>
            <person name="Sauer M."/>
            <person name="Marx H."/>
            <person name="Mattanovich D."/>
        </authorList>
    </citation>
    <scope>NUCLEOTIDE SEQUENCE [LARGE SCALE GENOMIC DNA]</scope>
    <source>
        <strain evidence="9 10">CBS 10342</strain>
    </source>
</reference>
<comment type="subcellular location">
    <subcellularLocation>
        <location evidence="1 7">Nucleus</location>
    </subcellularLocation>
</comment>
<evidence type="ECO:0000256" key="5">
    <source>
        <dbReference type="ARBA" id="ARBA00023163"/>
    </source>
</evidence>
<dbReference type="GO" id="GO:0006357">
    <property type="term" value="P:regulation of transcription by RNA polymerase II"/>
    <property type="evidence" value="ECO:0007669"/>
    <property type="project" value="InterPro"/>
</dbReference>
<feature type="region of interest" description="Disordered" evidence="8">
    <location>
        <begin position="1"/>
        <end position="92"/>
    </location>
</feature>